<reference evidence="1 2" key="1">
    <citation type="journal article" date="2018" name="Nat. Ecol. Evol.">
        <title>Pezizomycetes genomes reveal the molecular basis of ectomycorrhizal truffle lifestyle.</title>
        <authorList>
            <person name="Murat C."/>
            <person name="Payen T."/>
            <person name="Noel B."/>
            <person name="Kuo A."/>
            <person name="Morin E."/>
            <person name="Chen J."/>
            <person name="Kohler A."/>
            <person name="Krizsan K."/>
            <person name="Balestrini R."/>
            <person name="Da Silva C."/>
            <person name="Montanini B."/>
            <person name="Hainaut M."/>
            <person name="Levati E."/>
            <person name="Barry K.W."/>
            <person name="Belfiori B."/>
            <person name="Cichocki N."/>
            <person name="Clum A."/>
            <person name="Dockter R.B."/>
            <person name="Fauchery L."/>
            <person name="Guy J."/>
            <person name="Iotti M."/>
            <person name="Le Tacon F."/>
            <person name="Lindquist E.A."/>
            <person name="Lipzen A."/>
            <person name="Malagnac F."/>
            <person name="Mello A."/>
            <person name="Molinier V."/>
            <person name="Miyauchi S."/>
            <person name="Poulain J."/>
            <person name="Riccioni C."/>
            <person name="Rubini A."/>
            <person name="Sitrit Y."/>
            <person name="Splivallo R."/>
            <person name="Traeger S."/>
            <person name="Wang M."/>
            <person name="Zifcakova L."/>
            <person name="Wipf D."/>
            <person name="Zambonelli A."/>
            <person name="Paolocci F."/>
            <person name="Nowrousian M."/>
            <person name="Ottonello S."/>
            <person name="Baldrian P."/>
            <person name="Spatafora J.W."/>
            <person name="Henrissat B."/>
            <person name="Nagy L.G."/>
            <person name="Aury J.M."/>
            <person name="Wincker P."/>
            <person name="Grigoriev I.V."/>
            <person name="Bonfante P."/>
            <person name="Martin F.M."/>
        </authorList>
    </citation>
    <scope>NUCLEOTIDE SEQUENCE [LARGE SCALE GENOMIC DNA]</scope>
    <source>
        <strain evidence="1 2">RN42</strain>
    </source>
</reference>
<gene>
    <name evidence="1" type="ORF">BJ508DRAFT_314240</name>
</gene>
<evidence type="ECO:0000313" key="1">
    <source>
        <dbReference type="EMBL" id="RPA72974.1"/>
    </source>
</evidence>
<protein>
    <submittedName>
        <fullName evidence="1">Uncharacterized protein</fullName>
    </submittedName>
</protein>
<name>A0A3N4HTI5_ASCIM</name>
<dbReference type="AlphaFoldDB" id="A0A3N4HTI5"/>
<keyword evidence="2" id="KW-1185">Reference proteome</keyword>
<proteinExistence type="predicted"/>
<dbReference type="Proteomes" id="UP000275078">
    <property type="component" value="Unassembled WGS sequence"/>
</dbReference>
<organism evidence="1 2">
    <name type="scientific">Ascobolus immersus RN42</name>
    <dbReference type="NCBI Taxonomy" id="1160509"/>
    <lineage>
        <taxon>Eukaryota</taxon>
        <taxon>Fungi</taxon>
        <taxon>Dikarya</taxon>
        <taxon>Ascomycota</taxon>
        <taxon>Pezizomycotina</taxon>
        <taxon>Pezizomycetes</taxon>
        <taxon>Pezizales</taxon>
        <taxon>Ascobolaceae</taxon>
        <taxon>Ascobolus</taxon>
    </lineage>
</organism>
<sequence>MASNHQQAVVKVKQLGFGFYEPLKLVYCSWCKKGLLLDALLYHVSTYHKPLQKRHNYKADVDFVLQALEAHPLSFYRSNASSGLLKGQPLCFLDDPRNDGYICNVSDCKEICNSIRSKQRHQYDNRTHDSYSTIEVQTLLIVSREKPVFYVVTRDTYMVVPNNPVGVGFTLRDKEEMQRLENDSMLVAEKEKNMRQMVTIDPQDSPWIRFTSWKEILQGDNLIDAKERLPNIKTCEREYPWAVKILRKQLGEYMILLGELSNDIRIMLKNGDPDRETAKPVRIVEQSTFIRFEQPDPFRKYSDL</sequence>
<evidence type="ECO:0000313" key="2">
    <source>
        <dbReference type="Proteomes" id="UP000275078"/>
    </source>
</evidence>
<dbReference type="EMBL" id="ML119838">
    <property type="protein sequence ID" value="RPA72974.1"/>
    <property type="molecule type" value="Genomic_DNA"/>
</dbReference>
<accession>A0A3N4HTI5</accession>